<dbReference type="KEGG" id="bmor:101744037"/>
<evidence type="ECO:0000313" key="2">
    <source>
        <dbReference type="EnsemblMetazoa" id="XP_004929898.2"/>
    </source>
</evidence>
<dbReference type="AlphaFoldDB" id="A0A8R2AQ97"/>
<dbReference type="Proteomes" id="UP000005204">
    <property type="component" value="Unassembled WGS sequence"/>
</dbReference>
<name>A0A8R2AQ97_BOMMO</name>
<sequence length="212" mass="24061">MELVIFLFVVSSLETYVQTLPINNGLSVKFKPISAKEDIQPKTFGALFAKIPQDYTPEATFRREILQAFLSQPPELGKGCTNQIAKITSCKVCNENETYTDEDKIHYINLPIVRQPFEDYKILVATSPPAMKMSYNKPSVIYIVFPDDSAENISALAIPKIYFVNTVDGKLNIDENEKVEPILIIDSNRTVTGIKSREISRFVRFRNKLSVF</sequence>
<proteinExistence type="predicted"/>
<evidence type="ECO:0000256" key="1">
    <source>
        <dbReference type="SAM" id="SignalP"/>
    </source>
</evidence>
<dbReference type="RefSeq" id="XP_004929898.2">
    <property type="nucleotide sequence ID" value="XM_004929841.5"/>
</dbReference>
<feature type="signal peptide" evidence="1">
    <location>
        <begin position="1"/>
        <end position="19"/>
    </location>
</feature>
<accession>A0A8R2AQ97</accession>
<protein>
    <submittedName>
        <fullName evidence="2">Uncharacterized protein</fullName>
    </submittedName>
</protein>
<feature type="chain" id="PRO_5035750264" evidence="1">
    <location>
        <begin position="20"/>
        <end position="212"/>
    </location>
</feature>
<dbReference type="GeneID" id="101744037"/>
<dbReference type="EnsemblMetazoa" id="XM_004929841.4">
    <property type="protein sequence ID" value="XP_004929898.2"/>
    <property type="gene ID" value="LOC101744037"/>
</dbReference>
<reference evidence="2" key="2">
    <citation type="submission" date="2022-06" db="UniProtKB">
        <authorList>
            <consortium name="EnsemblMetazoa"/>
        </authorList>
    </citation>
    <scope>IDENTIFICATION</scope>
    <source>
        <strain evidence="2">p50T (Dazao)</strain>
    </source>
</reference>
<reference evidence="3" key="1">
    <citation type="journal article" date="2008" name="Insect Biochem. Mol. Biol.">
        <title>The genome of a lepidopteran model insect, the silkworm Bombyx mori.</title>
        <authorList>
            <consortium name="International Silkworm Genome Consortium"/>
        </authorList>
    </citation>
    <scope>NUCLEOTIDE SEQUENCE [LARGE SCALE GENOMIC DNA]</scope>
    <source>
        <strain evidence="3">p50T</strain>
    </source>
</reference>
<keyword evidence="1" id="KW-0732">Signal</keyword>
<organism evidence="2 3">
    <name type="scientific">Bombyx mori</name>
    <name type="common">Silk moth</name>
    <dbReference type="NCBI Taxonomy" id="7091"/>
    <lineage>
        <taxon>Eukaryota</taxon>
        <taxon>Metazoa</taxon>
        <taxon>Ecdysozoa</taxon>
        <taxon>Arthropoda</taxon>
        <taxon>Hexapoda</taxon>
        <taxon>Insecta</taxon>
        <taxon>Pterygota</taxon>
        <taxon>Neoptera</taxon>
        <taxon>Endopterygota</taxon>
        <taxon>Lepidoptera</taxon>
        <taxon>Glossata</taxon>
        <taxon>Ditrysia</taxon>
        <taxon>Bombycoidea</taxon>
        <taxon>Bombycidae</taxon>
        <taxon>Bombycinae</taxon>
        <taxon>Bombyx</taxon>
    </lineage>
</organism>
<keyword evidence="3" id="KW-1185">Reference proteome</keyword>
<evidence type="ECO:0000313" key="3">
    <source>
        <dbReference type="Proteomes" id="UP000005204"/>
    </source>
</evidence>